<evidence type="ECO:0000256" key="1">
    <source>
        <dbReference type="SAM" id="MobiDB-lite"/>
    </source>
</evidence>
<gene>
    <name evidence="4" type="ORF">FA15DRAFT_672689</name>
</gene>
<feature type="signal peptide" evidence="3">
    <location>
        <begin position="1"/>
        <end position="25"/>
    </location>
</feature>
<feature type="compositionally biased region" description="Low complexity" evidence="1">
    <location>
        <begin position="197"/>
        <end position="217"/>
    </location>
</feature>
<dbReference type="AlphaFoldDB" id="A0A5C3KM60"/>
<dbReference type="Gene3D" id="2.60.120.260">
    <property type="entry name" value="Galactose-binding domain-like"/>
    <property type="match status" value="1"/>
</dbReference>
<reference evidence="4 5" key="1">
    <citation type="journal article" date="2019" name="Nat. Ecol. Evol.">
        <title>Megaphylogeny resolves global patterns of mushroom evolution.</title>
        <authorList>
            <person name="Varga T."/>
            <person name="Krizsan K."/>
            <person name="Foldi C."/>
            <person name="Dima B."/>
            <person name="Sanchez-Garcia M."/>
            <person name="Sanchez-Ramirez S."/>
            <person name="Szollosi G.J."/>
            <person name="Szarkandi J.G."/>
            <person name="Papp V."/>
            <person name="Albert L."/>
            <person name="Andreopoulos W."/>
            <person name="Angelini C."/>
            <person name="Antonin V."/>
            <person name="Barry K.W."/>
            <person name="Bougher N.L."/>
            <person name="Buchanan P."/>
            <person name="Buyck B."/>
            <person name="Bense V."/>
            <person name="Catcheside P."/>
            <person name="Chovatia M."/>
            <person name="Cooper J."/>
            <person name="Damon W."/>
            <person name="Desjardin D."/>
            <person name="Finy P."/>
            <person name="Geml J."/>
            <person name="Haridas S."/>
            <person name="Hughes K."/>
            <person name="Justo A."/>
            <person name="Karasinski D."/>
            <person name="Kautmanova I."/>
            <person name="Kiss B."/>
            <person name="Kocsube S."/>
            <person name="Kotiranta H."/>
            <person name="LaButti K.M."/>
            <person name="Lechner B.E."/>
            <person name="Liimatainen K."/>
            <person name="Lipzen A."/>
            <person name="Lukacs Z."/>
            <person name="Mihaltcheva S."/>
            <person name="Morgado L.N."/>
            <person name="Niskanen T."/>
            <person name="Noordeloos M.E."/>
            <person name="Ohm R.A."/>
            <person name="Ortiz-Santana B."/>
            <person name="Ovrebo C."/>
            <person name="Racz N."/>
            <person name="Riley R."/>
            <person name="Savchenko A."/>
            <person name="Shiryaev A."/>
            <person name="Soop K."/>
            <person name="Spirin V."/>
            <person name="Szebenyi C."/>
            <person name="Tomsovsky M."/>
            <person name="Tulloss R.E."/>
            <person name="Uehling J."/>
            <person name="Grigoriev I.V."/>
            <person name="Vagvolgyi C."/>
            <person name="Papp T."/>
            <person name="Martin F.M."/>
            <person name="Miettinen O."/>
            <person name="Hibbett D.S."/>
            <person name="Nagy L.G."/>
        </authorList>
    </citation>
    <scope>NUCLEOTIDE SEQUENCE [LARGE SCALE GENOMIC DNA]</scope>
    <source>
        <strain evidence="4 5">CBS 121175</strain>
    </source>
</reference>
<feature type="region of interest" description="Disordered" evidence="1">
    <location>
        <begin position="262"/>
        <end position="330"/>
    </location>
</feature>
<feature type="compositionally biased region" description="Basic and acidic residues" evidence="1">
    <location>
        <begin position="321"/>
        <end position="330"/>
    </location>
</feature>
<feature type="transmembrane region" description="Helical" evidence="2">
    <location>
        <begin position="218"/>
        <end position="243"/>
    </location>
</feature>
<dbReference type="Proteomes" id="UP000307440">
    <property type="component" value="Unassembled WGS sequence"/>
</dbReference>
<feature type="region of interest" description="Disordered" evidence="1">
    <location>
        <begin position="184"/>
        <end position="217"/>
    </location>
</feature>
<keyword evidence="3" id="KW-0732">Signal</keyword>
<keyword evidence="2" id="KW-0472">Membrane</keyword>
<evidence type="ECO:0000313" key="5">
    <source>
        <dbReference type="Proteomes" id="UP000307440"/>
    </source>
</evidence>
<evidence type="ECO:0000256" key="2">
    <source>
        <dbReference type="SAM" id="Phobius"/>
    </source>
</evidence>
<accession>A0A5C3KM60</accession>
<dbReference type="EMBL" id="ML210272">
    <property type="protein sequence ID" value="TFK21302.1"/>
    <property type="molecule type" value="Genomic_DNA"/>
</dbReference>
<dbReference type="OrthoDB" id="3270641at2759"/>
<feature type="region of interest" description="Disordered" evidence="1">
    <location>
        <begin position="400"/>
        <end position="420"/>
    </location>
</feature>
<evidence type="ECO:0000313" key="4">
    <source>
        <dbReference type="EMBL" id="TFK21302.1"/>
    </source>
</evidence>
<proteinExistence type="predicted"/>
<keyword evidence="2" id="KW-0812">Transmembrane</keyword>
<keyword evidence="5" id="KW-1185">Reference proteome</keyword>
<feature type="chain" id="PRO_5022899329" evidence="3">
    <location>
        <begin position="26"/>
        <end position="420"/>
    </location>
</feature>
<name>A0A5C3KM60_COPMA</name>
<dbReference type="STRING" id="230819.A0A5C3KM60"/>
<dbReference type="CDD" id="cd14686">
    <property type="entry name" value="bZIP"/>
    <property type="match status" value="1"/>
</dbReference>
<keyword evidence="2" id="KW-1133">Transmembrane helix</keyword>
<protein>
    <submittedName>
        <fullName evidence="4">Uncharacterized protein</fullName>
    </submittedName>
</protein>
<sequence>MAVAFNKAGAFAVGLLFFHPWIVAGVPSSHNIDDQRGDSRIGGSRPIYLPLGRWEDQNCLECLDKPDARRTHDGTFTQTTYDRGGSLVSIDLAFEGTAIDVYFVLVNELLRGTVVTELNITLDSRENTSFTYTPDRPSATFEYDRNVFSSGQLPNGNHTLVISTGSFVIFDYATYTYDDDPLAGHSTTPGVPDNRTTPSFPDPSDAASTASSSQSTPVGAIVGGVVGGIAAICAVSLLVVFLLRRRKHRDRVVYEAGLRTEVDRASAGPPQPSFREQAVPTSEPHFGAYPIGGPYTVTDDSTLSGSAPAFMSGPPPSSSPKQERLRQERREELERQLGSIEQDIRALYGNGDNREARSRENIRAAQEDGGMTNRVEQMTEQIRTLQEQMLVLKQNLRSDWAQGLTDDPPPGYSPSSVARS</sequence>
<evidence type="ECO:0000256" key="3">
    <source>
        <dbReference type="SAM" id="SignalP"/>
    </source>
</evidence>
<organism evidence="4 5">
    <name type="scientific">Coprinopsis marcescibilis</name>
    <name type="common">Agaric fungus</name>
    <name type="synonym">Psathyrella marcescibilis</name>
    <dbReference type="NCBI Taxonomy" id="230819"/>
    <lineage>
        <taxon>Eukaryota</taxon>
        <taxon>Fungi</taxon>
        <taxon>Dikarya</taxon>
        <taxon>Basidiomycota</taxon>
        <taxon>Agaricomycotina</taxon>
        <taxon>Agaricomycetes</taxon>
        <taxon>Agaricomycetidae</taxon>
        <taxon>Agaricales</taxon>
        <taxon>Agaricineae</taxon>
        <taxon>Psathyrellaceae</taxon>
        <taxon>Coprinopsis</taxon>
    </lineage>
</organism>